<proteinExistence type="inferred from homology"/>
<comment type="similarity">
    <text evidence="1 3">Belongs to the short-chain dehydrogenases/reductases (SDR) family.</text>
</comment>
<dbReference type="InterPro" id="IPR020904">
    <property type="entry name" value="Sc_DH/Rdtase_CS"/>
</dbReference>
<dbReference type="Gene3D" id="3.40.50.720">
    <property type="entry name" value="NAD(P)-binding Rossmann-like Domain"/>
    <property type="match status" value="1"/>
</dbReference>
<dbReference type="PANTHER" id="PTHR43391:SF91">
    <property type="entry name" value="OS04G0390700 PROTEIN"/>
    <property type="match status" value="1"/>
</dbReference>
<comment type="caution">
    <text evidence="4">The sequence shown here is derived from an EMBL/GenBank/DDBJ whole genome shotgun (WGS) entry which is preliminary data.</text>
</comment>
<dbReference type="GO" id="GO:0005829">
    <property type="term" value="C:cytosol"/>
    <property type="evidence" value="ECO:0007669"/>
    <property type="project" value="TreeGrafter"/>
</dbReference>
<dbReference type="PRINTS" id="PR00081">
    <property type="entry name" value="GDHRDH"/>
</dbReference>
<protein>
    <submittedName>
        <fullName evidence="4">Short-chain dehydrogenase</fullName>
    </submittedName>
</protein>
<evidence type="ECO:0000313" key="5">
    <source>
        <dbReference type="Proteomes" id="UP000238220"/>
    </source>
</evidence>
<dbReference type="Proteomes" id="UP000238220">
    <property type="component" value="Unassembled WGS sequence"/>
</dbReference>
<dbReference type="SUPFAM" id="SSF51735">
    <property type="entry name" value="NAD(P)-binding Rossmann-fold domains"/>
    <property type="match status" value="1"/>
</dbReference>
<accession>A0A2S5TLB7</accession>
<evidence type="ECO:0000256" key="3">
    <source>
        <dbReference type="RuleBase" id="RU000363"/>
    </source>
</evidence>
<dbReference type="AlphaFoldDB" id="A0A2S5TLB7"/>
<dbReference type="NCBIfam" id="NF006119">
    <property type="entry name" value="PRK08264.1-5"/>
    <property type="match status" value="1"/>
</dbReference>
<dbReference type="PROSITE" id="PS00061">
    <property type="entry name" value="ADH_SHORT"/>
    <property type="match status" value="1"/>
</dbReference>
<evidence type="ECO:0000256" key="1">
    <source>
        <dbReference type="ARBA" id="ARBA00006484"/>
    </source>
</evidence>
<dbReference type="OrthoDB" id="5786478at2"/>
<dbReference type="InterPro" id="IPR036291">
    <property type="entry name" value="NAD(P)-bd_dom_sf"/>
</dbReference>
<dbReference type="PANTHER" id="PTHR43391">
    <property type="entry name" value="RETINOL DEHYDROGENASE-RELATED"/>
    <property type="match status" value="1"/>
</dbReference>
<dbReference type="PRINTS" id="PR00080">
    <property type="entry name" value="SDRFAMILY"/>
</dbReference>
<sequence length="231" mass="22928">MKIKGSVALVTGANRGLGLAFAKALLAGGAKKVYAAARDPATVTLPGVIPVKLDVTKPEEAAAAAAACSDVSLLINNAGIFLGDGDNAVEAEANARRQMDTNYHGIAHTTSAFAPVLAANGGGGIINMLSVLSWVALPGTGGYSASKAAAWALTNATRLQLKAQGTAVVGVHAGYIDTDMVAGVEAPKASPADVAASALAALEAGQIEALADDISRQVKAGLNAQPPSYAG</sequence>
<keyword evidence="5" id="KW-1185">Reference proteome</keyword>
<keyword evidence="2" id="KW-0560">Oxidoreductase</keyword>
<dbReference type="NCBIfam" id="NF006117">
    <property type="entry name" value="PRK08264.1-3"/>
    <property type="match status" value="1"/>
</dbReference>
<dbReference type="RefSeq" id="WP_104228752.1">
    <property type="nucleotide sequence ID" value="NZ_PSNW01000001.1"/>
</dbReference>
<name>A0A2S5TLB7_9GAMM</name>
<dbReference type="EMBL" id="PSNW01000001">
    <property type="protein sequence ID" value="PPE75786.1"/>
    <property type="molecule type" value="Genomic_DNA"/>
</dbReference>
<organism evidence="4 5">
    <name type="scientific">Solimonas fluminis</name>
    <dbReference type="NCBI Taxonomy" id="2086571"/>
    <lineage>
        <taxon>Bacteria</taxon>
        <taxon>Pseudomonadati</taxon>
        <taxon>Pseudomonadota</taxon>
        <taxon>Gammaproteobacteria</taxon>
        <taxon>Nevskiales</taxon>
        <taxon>Nevskiaceae</taxon>
        <taxon>Solimonas</taxon>
    </lineage>
</organism>
<dbReference type="GO" id="GO:0016491">
    <property type="term" value="F:oxidoreductase activity"/>
    <property type="evidence" value="ECO:0007669"/>
    <property type="project" value="UniProtKB-KW"/>
</dbReference>
<evidence type="ECO:0000313" key="4">
    <source>
        <dbReference type="EMBL" id="PPE75786.1"/>
    </source>
</evidence>
<gene>
    <name evidence="4" type="ORF">C3942_02540</name>
</gene>
<dbReference type="InterPro" id="IPR002347">
    <property type="entry name" value="SDR_fam"/>
</dbReference>
<dbReference type="Pfam" id="PF00106">
    <property type="entry name" value="adh_short"/>
    <property type="match status" value="1"/>
</dbReference>
<evidence type="ECO:0000256" key="2">
    <source>
        <dbReference type="ARBA" id="ARBA00023002"/>
    </source>
</evidence>
<reference evidence="4 5" key="1">
    <citation type="submission" date="2018-02" db="EMBL/GenBank/DDBJ databases">
        <title>Genome sequencing of Solimonas sp. HR-BB.</title>
        <authorList>
            <person name="Lee Y."/>
            <person name="Jeon C.O."/>
        </authorList>
    </citation>
    <scope>NUCLEOTIDE SEQUENCE [LARGE SCALE GENOMIC DNA]</scope>
    <source>
        <strain evidence="4 5">HR-BB</strain>
    </source>
</reference>